<evidence type="ECO:0000313" key="2">
    <source>
        <dbReference type="EMBL" id="JAH86474.1"/>
    </source>
</evidence>
<organism evidence="2">
    <name type="scientific">Anguilla anguilla</name>
    <name type="common">European freshwater eel</name>
    <name type="synonym">Muraena anguilla</name>
    <dbReference type="NCBI Taxonomy" id="7936"/>
    <lineage>
        <taxon>Eukaryota</taxon>
        <taxon>Metazoa</taxon>
        <taxon>Chordata</taxon>
        <taxon>Craniata</taxon>
        <taxon>Vertebrata</taxon>
        <taxon>Euteleostomi</taxon>
        <taxon>Actinopterygii</taxon>
        <taxon>Neopterygii</taxon>
        <taxon>Teleostei</taxon>
        <taxon>Anguilliformes</taxon>
        <taxon>Anguillidae</taxon>
        <taxon>Anguilla</taxon>
    </lineage>
</organism>
<name>A0A0E9W7X5_ANGAN</name>
<proteinExistence type="predicted"/>
<reference evidence="2" key="1">
    <citation type="submission" date="2014-11" db="EMBL/GenBank/DDBJ databases">
        <authorList>
            <person name="Amaro Gonzalez C."/>
        </authorList>
    </citation>
    <scope>NUCLEOTIDE SEQUENCE</scope>
</reference>
<dbReference type="EMBL" id="GBXM01022103">
    <property type="protein sequence ID" value="JAH86474.1"/>
    <property type="molecule type" value="Transcribed_RNA"/>
</dbReference>
<dbReference type="AlphaFoldDB" id="A0A0E9W7X5"/>
<feature type="region of interest" description="Disordered" evidence="1">
    <location>
        <begin position="1"/>
        <end position="22"/>
    </location>
</feature>
<protein>
    <submittedName>
        <fullName evidence="2">Uncharacterized protein</fullName>
    </submittedName>
</protein>
<accession>A0A0E9W7X5</accession>
<reference evidence="2" key="2">
    <citation type="journal article" date="2015" name="Fish Shellfish Immunol.">
        <title>Early steps in the European eel (Anguilla anguilla)-Vibrio vulnificus interaction in the gills: Role of the RtxA13 toxin.</title>
        <authorList>
            <person name="Callol A."/>
            <person name="Pajuelo D."/>
            <person name="Ebbesson L."/>
            <person name="Teles M."/>
            <person name="MacKenzie S."/>
            <person name="Amaro C."/>
        </authorList>
    </citation>
    <scope>NUCLEOTIDE SEQUENCE</scope>
</reference>
<feature type="compositionally biased region" description="Polar residues" evidence="1">
    <location>
        <begin position="12"/>
        <end position="22"/>
    </location>
</feature>
<evidence type="ECO:0000256" key="1">
    <source>
        <dbReference type="SAM" id="MobiDB-lite"/>
    </source>
</evidence>
<sequence length="22" mass="2425">MEPHFYGCAGEQKTQGTAAERL</sequence>